<sequence length="308" mass="34618">MKNLNIKKWIEELMASDPPRAKSLAMTIFGDAIGPHGGAIWLSNLIDLLSPFGVSDRLVRTSVFRLAEEGWLAATREGRRSLYALTAPGLRRVDRVYRRIYAPLSTHWDGRWTLIFSTAGMLDAMQRGALRKELLWEGFSMIAPGVFGHPSSRPDILEDVLDRVGATGKVFVCAASELDQVSSRPLRTLVDEGWELDSVIAGYRHFIEQFSTLSNALTQKQEIEPELSFVIRTLLIHAFRRVQLHDPQLPLELLPANWPGTAAYALCQHIYRHTYKAAEQHLLSVFEAEGDTVRSAAPDFYERFGGLS</sequence>
<dbReference type="PIRSF" id="PIRSF020623">
    <property type="entry name" value="PaaX"/>
    <property type="match status" value="1"/>
</dbReference>
<dbReference type="EMBL" id="JBHSMT010000029">
    <property type="protein sequence ID" value="MFC5475848.1"/>
    <property type="molecule type" value="Genomic_DNA"/>
</dbReference>
<feature type="domain" description="Transcriptional repressor PaaX-like C-terminal" evidence="2">
    <location>
        <begin position="194"/>
        <end position="282"/>
    </location>
</feature>
<feature type="domain" description="Transcriptional repressor PaaX-like central Cas2-like" evidence="3">
    <location>
        <begin position="106"/>
        <end position="179"/>
    </location>
</feature>
<feature type="domain" description="Transcriptional repressor PaaX-like N-terminal" evidence="1">
    <location>
        <begin position="20"/>
        <end position="87"/>
    </location>
</feature>
<dbReference type="InterPro" id="IPR011965">
    <property type="entry name" value="PaaX_trns_reg"/>
</dbReference>
<dbReference type="InterPro" id="IPR012906">
    <property type="entry name" value="PaaX-like_N"/>
</dbReference>
<comment type="caution">
    <text evidence="4">The sequence shown here is derived from an EMBL/GenBank/DDBJ whole genome shotgun (WGS) entry which is preliminary data.</text>
</comment>
<dbReference type="Pfam" id="PF07848">
    <property type="entry name" value="PaaX"/>
    <property type="match status" value="1"/>
</dbReference>
<evidence type="ECO:0000259" key="1">
    <source>
        <dbReference type="Pfam" id="PF07848"/>
    </source>
</evidence>
<evidence type="ECO:0000259" key="3">
    <source>
        <dbReference type="Pfam" id="PF20803"/>
    </source>
</evidence>
<dbReference type="Gene3D" id="1.20.58.1460">
    <property type="match status" value="1"/>
</dbReference>
<dbReference type="RefSeq" id="WP_378999520.1">
    <property type="nucleotide sequence ID" value="NZ_JBHSMT010000029.1"/>
</dbReference>
<dbReference type="SUPFAM" id="SSF46785">
    <property type="entry name" value="Winged helix' DNA-binding domain"/>
    <property type="match status" value="1"/>
</dbReference>
<gene>
    <name evidence="4" type="primary">paaX</name>
    <name evidence="4" type="ORF">ACFPM8_17955</name>
</gene>
<dbReference type="NCBIfam" id="TIGR02277">
    <property type="entry name" value="PaaX_trns_reg"/>
    <property type="match status" value="1"/>
</dbReference>
<organism evidence="4 5">
    <name type="scientific">Paraherbaspirillum soli</name>
    <dbReference type="NCBI Taxonomy" id="631222"/>
    <lineage>
        <taxon>Bacteria</taxon>
        <taxon>Pseudomonadati</taxon>
        <taxon>Pseudomonadota</taxon>
        <taxon>Betaproteobacteria</taxon>
        <taxon>Burkholderiales</taxon>
        <taxon>Oxalobacteraceae</taxon>
        <taxon>Paraherbaspirillum</taxon>
    </lineage>
</organism>
<protein>
    <submittedName>
        <fullName evidence="4">Phenylacetic acid degradation operon negative regulatory protein PaaX</fullName>
    </submittedName>
</protein>
<dbReference type="InterPro" id="IPR036390">
    <property type="entry name" value="WH_DNA-bd_sf"/>
</dbReference>
<keyword evidence="5" id="KW-1185">Reference proteome</keyword>
<dbReference type="PANTHER" id="PTHR30319:SF1">
    <property type="entry name" value="TRANSCRIPTIONAL REPRESSOR PAAX"/>
    <property type="match status" value="1"/>
</dbReference>
<evidence type="ECO:0000313" key="5">
    <source>
        <dbReference type="Proteomes" id="UP001596045"/>
    </source>
</evidence>
<dbReference type="Pfam" id="PF08223">
    <property type="entry name" value="PaaX_C"/>
    <property type="match status" value="1"/>
</dbReference>
<dbReference type="InterPro" id="IPR036388">
    <property type="entry name" value="WH-like_DNA-bd_sf"/>
</dbReference>
<dbReference type="Gene3D" id="1.10.10.10">
    <property type="entry name" value="Winged helix-like DNA-binding domain superfamily/Winged helix DNA-binding domain"/>
    <property type="match status" value="1"/>
</dbReference>
<evidence type="ECO:0000259" key="2">
    <source>
        <dbReference type="Pfam" id="PF08223"/>
    </source>
</evidence>
<dbReference type="Gene3D" id="3.30.70.2650">
    <property type="match status" value="1"/>
</dbReference>
<dbReference type="Pfam" id="PF20803">
    <property type="entry name" value="PaaX_M"/>
    <property type="match status" value="1"/>
</dbReference>
<accession>A0ABW0MD76</accession>
<evidence type="ECO:0000313" key="4">
    <source>
        <dbReference type="EMBL" id="MFC5475848.1"/>
    </source>
</evidence>
<dbReference type="PANTHER" id="PTHR30319">
    <property type="entry name" value="PHENYLACETIC ACID REGULATOR-RELATED TRANSCRIPTIONAL REPRESSOR"/>
    <property type="match status" value="1"/>
</dbReference>
<proteinExistence type="predicted"/>
<name>A0ABW0MD76_9BURK</name>
<dbReference type="InterPro" id="IPR013225">
    <property type="entry name" value="PaaX_C"/>
</dbReference>
<dbReference type="Proteomes" id="UP001596045">
    <property type="component" value="Unassembled WGS sequence"/>
</dbReference>
<dbReference type="InterPro" id="IPR048846">
    <property type="entry name" value="PaaX-like_central"/>
</dbReference>
<reference evidence="5" key="1">
    <citation type="journal article" date="2019" name="Int. J. Syst. Evol. Microbiol.">
        <title>The Global Catalogue of Microorganisms (GCM) 10K type strain sequencing project: providing services to taxonomists for standard genome sequencing and annotation.</title>
        <authorList>
            <consortium name="The Broad Institute Genomics Platform"/>
            <consortium name="The Broad Institute Genome Sequencing Center for Infectious Disease"/>
            <person name="Wu L."/>
            <person name="Ma J."/>
        </authorList>
    </citation>
    <scope>NUCLEOTIDE SEQUENCE [LARGE SCALE GENOMIC DNA]</scope>
    <source>
        <strain evidence="5">JCM 17066</strain>
    </source>
</reference>